<reference evidence="2 3" key="1">
    <citation type="submission" date="2020-08" db="EMBL/GenBank/DDBJ databases">
        <title>Genomic Encyclopedia of Type Strains, Phase IV (KMG-IV): sequencing the most valuable type-strain genomes for metagenomic binning, comparative biology and taxonomic classification.</title>
        <authorList>
            <person name="Goeker M."/>
        </authorList>
    </citation>
    <scope>NUCLEOTIDE SEQUENCE [LARGE SCALE GENOMIC DNA]</scope>
    <source>
        <strain evidence="2 3">DSM 25895</strain>
    </source>
</reference>
<dbReference type="AlphaFoldDB" id="A0A840Y4C9"/>
<feature type="compositionally biased region" description="Basic and acidic residues" evidence="1">
    <location>
        <begin position="931"/>
        <end position="948"/>
    </location>
</feature>
<evidence type="ECO:0000256" key="1">
    <source>
        <dbReference type="SAM" id="MobiDB-lite"/>
    </source>
</evidence>
<evidence type="ECO:0000313" key="2">
    <source>
        <dbReference type="EMBL" id="MBB5689013.1"/>
    </source>
</evidence>
<sequence length="948" mass="97135">MRARLLLLLGLPAALLLAAWLGPPLWNWEGERERVAAIASLRLGRPVHLDGPLRVTLLPRPMVEAASVRVGTAGQEEIAVSARALRLRLSLLPLLRGRFEPRELVLVGADVRIPWPPPSIGALRPPPWLTDFDARIEDGRVAVGDAVLEGVAARLDAPGPLDAVRVEGSVTWRGAPVRFEAVVGRPGFDGIATFDIGLGFARGSATARGILVAEGGFEGRIEAGGADLSTLIAAPPGPFRASGRVTITGELAAADDLALDLGGVTGRGAATFRFAPEPRLDIALALARLDLDAWIAAVRGAATPALPVGLDLSAEAAAFRGLTIRRLRGGIVRDRERITLTEVSALLPGEAALELSGASTGSRLELAFRVAGQSLRASLAPFGLAFDRVDPARLRGFEGRGRMVLEPTQAGVPEFTGTVDGIRIGGAGVLRYGERPALGLGLSVERLDLDGLLPAADAWAALLRAGPGMDANLRLAAETVQWGGLSASRAALDAVAEAGRIGLRRLSAQVEGADIVLAGSVATGATPRFADVVLEVAATSAAGIARLFEPVAAIPQGFAAQALRLRIAGGGPAEALAFTAEGDLGELRIEAQGSADAAQSRLAGTLALRHPGAPRLAMLLGARETPAWLGEGSFSLIAALAGTRGGWTAETLDFVAGGMRARGRLALALGDARPQLTGRIAAERLPLPGLALRDSDPLGFGVLGALDAELALEAAELVLPGLSPLGDVAATARLEGGRLALEGLRARLGGGTVEGTLSLDVASVPPVLAGAIGLAGATLTGPLFGTPFDLASGRIEAQGRFSASGYAPAALLATLTGEGRIALLDGVVAGAALGAAVAASALDDPTLAETGMRAALDGGATAVERLEGGWRAVDGVVSLEGMRMVGQGGFAGGIEGRIDLPRGSLDLRFTAQPPGDQAPPIALRVTGPAETPRRQSELTDWARWRAEQ</sequence>
<dbReference type="GO" id="GO:0090313">
    <property type="term" value="P:regulation of protein targeting to membrane"/>
    <property type="evidence" value="ECO:0007669"/>
    <property type="project" value="TreeGrafter"/>
</dbReference>
<dbReference type="EMBL" id="JACIJE010000002">
    <property type="protein sequence ID" value="MBB5689013.1"/>
    <property type="molecule type" value="Genomic_DNA"/>
</dbReference>
<keyword evidence="3" id="KW-1185">Reference proteome</keyword>
<proteinExistence type="predicted"/>
<dbReference type="InterPro" id="IPR052894">
    <property type="entry name" value="AsmA-related"/>
</dbReference>
<gene>
    <name evidence="2" type="ORF">FHS88_001129</name>
</gene>
<feature type="region of interest" description="Disordered" evidence="1">
    <location>
        <begin position="912"/>
        <end position="948"/>
    </location>
</feature>
<name>A0A840Y4C9_9PROT</name>
<dbReference type="GO" id="GO:0005886">
    <property type="term" value="C:plasma membrane"/>
    <property type="evidence" value="ECO:0007669"/>
    <property type="project" value="TreeGrafter"/>
</dbReference>
<evidence type="ECO:0000313" key="3">
    <source>
        <dbReference type="Proteomes" id="UP000562254"/>
    </source>
</evidence>
<evidence type="ECO:0008006" key="4">
    <source>
        <dbReference type="Google" id="ProtNLM"/>
    </source>
</evidence>
<dbReference type="Proteomes" id="UP000562254">
    <property type="component" value="Unassembled WGS sequence"/>
</dbReference>
<dbReference type="PANTHER" id="PTHR30441">
    <property type="entry name" value="DUF748 DOMAIN-CONTAINING PROTEIN"/>
    <property type="match status" value="1"/>
</dbReference>
<dbReference type="RefSeq" id="WP_184482153.1">
    <property type="nucleotide sequence ID" value="NZ_JAAEDJ010000001.1"/>
</dbReference>
<accession>A0A840Y4C9</accession>
<protein>
    <recommendedName>
        <fullName evidence="4">AsmA-like C-terminal domain-containing protein</fullName>
    </recommendedName>
</protein>
<organism evidence="2 3">
    <name type="scientific">Neoroseomonas alkaliterrae</name>
    <dbReference type="NCBI Taxonomy" id="1452450"/>
    <lineage>
        <taxon>Bacteria</taxon>
        <taxon>Pseudomonadati</taxon>
        <taxon>Pseudomonadota</taxon>
        <taxon>Alphaproteobacteria</taxon>
        <taxon>Acetobacterales</taxon>
        <taxon>Acetobacteraceae</taxon>
        <taxon>Neoroseomonas</taxon>
    </lineage>
</organism>
<comment type="caution">
    <text evidence="2">The sequence shown here is derived from an EMBL/GenBank/DDBJ whole genome shotgun (WGS) entry which is preliminary data.</text>
</comment>
<dbReference type="PANTHER" id="PTHR30441:SF4">
    <property type="entry name" value="PROTEIN ASMA"/>
    <property type="match status" value="1"/>
</dbReference>